<reference evidence="3 4" key="1">
    <citation type="submission" date="2023-09" db="EMBL/GenBank/DDBJ databases">
        <title>Genomes of two closely related lineages of the louse Polyplax serrata with different host specificities.</title>
        <authorList>
            <person name="Martinu J."/>
            <person name="Tarabai H."/>
            <person name="Stefka J."/>
            <person name="Hypsa V."/>
        </authorList>
    </citation>
    <scope>NUCLEOTIDE SEQUENCE [LARGE SCALE GENOMIC DNA]</scope>
    <source>
        <strain evidence="3">98ZLc_SE</strain>
    </source>
</reference>
<evidence type="ECO:0000259" key="2">
    <source>
        <dbReference type="Pfam" id="PF01156"/>
    </source>
</evidence>
<feature type="domain" description="Inosine/uridine-preferring nucleoside hydrolase" evidence="2">
    <location>
        <begin position="35"/>
        <end position="335"/>
    </location>
</feature>
<comment type="similarity">
    <text evidence="1">Belongs to the IUNH family.</text>
</comment>
<evidence type="ECO:0000256" key="1">
    <source>
        <dbReference type="ARBA" id="ARBA00009176"/>
    </source>
</evidence>
<dbReference type="InterPro" id="IPR001910">
    <property type="entry name" value="Inosine/uridine_hydrolase_dom"/>
</dbReference>
<dbReference type="Gene3D" id="3.90.245.10">
    <property type="entry name" value="Ribonucleoside hydrolase-like"/>
    <property type="match status" value="1"/>
</dbReference>
<dbReference type="EMBL" id="JAWJWF010000001">
    <property type="protein sequence ID" value="KAK6641567.1"/>
    <property type="molecule type" value="Genomic_DNA"/>
</dbReference>
<comment type="caution">
    <text evidence="3">The sequence shown here is derived from an EMBL/GenBank/DDBJ whole genome shotgun (WGS) entry which is preliminary data.</text>
</comment>
<gene>
    <name evidence="3" type="ORF">RUM44_013282</name>
</gene>
<organism evidence="3 4">
    <name type="scientific">Polyplax serrata</name>
    <name type="common">Common mouse louse</name>
    <dbReference type="NCBI Taxonomy" id="468196"/>
    <lineage>
        <taxon>Eukaryota</taxon>
        <taxon>Metazoa</taxon>
        <taxon>Ecdysozoa</taxon>
        <taxon>Arthropoda</taxon>
        <taxon>Hexapoda</taxon>
        <taxon>Insecta</taxon>
        <taxon>Pterygota</taxon>
        <taxon>Neoptera</taxon>
        <taxon>Paraneoptera</taxon>
        <taxon>Psocodea</taxon>
        <taxon>Troctomorpha</taxon>
        <taxon>Phthiraptera</taxon>
        <taxon>Anoplura</taxon>
        <taxon>Polyplacidae</taxon>
        <taxon>Polyplax</taxon>
    </lineage>
</organism>
<evidence type="ECO:0000313" key="3">
    <source>
        <dbReference type="EMBL" id="KAK6641567.1"/>
    </source>
</evidence>
<evidence type="ECO:0000313" key="4">
    <source>
        <dbReference type="Proteomes" id="UP001359485"/>
    </source>
</evidence>
<proteinExistence type="inferred from homology"/>
<dbReference type="Proteomes" id="UP001359485">
    <property type="component" value="Unassembled WGS sequence"/>
</dbReference>
<dbReference type="Pfam" id="PF01156">
    <property type="entry name" value="IU_nuc_hydro"/>
    <property type="match status" value="1"/>
</dbReference>
<name>A0ABR1BHG4_POLSC</name>
<sequence>MGDRFLMKEIVDTDNHQYAVTTVDSYLTHDKKKLLIVDTDAGSDDGVAILNLLGAEKNSRNIKTVLITTVQGNTHVDIVGRNVLKVLKTSNRLNIPVFRGLNESLLYTPETDYFYGSDAFGDFYFPDPPSEDLIKTKHAVNALIESVAAYPGKLSLVCLGPLTNIAMAAKMDDTFLRNLREIFVLGGSDSGIGNIKPGREFNFYMDPEAAYVVLNGVERVKKRLNLVTWETASKRTTVSMDWRKNVLGALNSSAVELINKAEKPQLVGDTWISADTILTSIAIDDKLIEKSSDYHAIVEPFGEYSKGALFIDYQSDKNQTKNIRLIEKIDTETYKNMLLQNLNH</sequence>
<dbReference type="PANTHER" id="PTHR46190:SF1">
    <property type="entry name" value="SI:CH211-201H21.5"/>
    <property type="match status" value="1"/>
</dbReference>
<dbReference type="SUPFAM" id="SSF53590">
    <property type="entry name" value="Nucleoside hydrolase"/>
    <property type="match status" value="1"/>
</dbReference>
<dbReference type="PANTHER" id="PTHR46190">
    <property type="entry name" value="SI:CH211-201H21.5-RELATED"/>
    <property type="match status" value="1"/>
</dbReference>
<keyword evidence="4" id="KW-1185">Reference proteome</keyword>
<dbReference type="InterPro" id="IPR036452">
    <property type="entry name" value="Ribo_hydro-like"/>
</dbReference>
<accession>A0ABR1BHG4</accession>
<protein>
    <recommendedName>
        <fullName evidence="2">Inosine/uridine-preferring nucleoside hydrolase domain-containing protein</fullName>
    </recommendedName>
</protein>
<dbReference type="InterPro" id="IPR052775">
    <property type="entry name" value="IUN_hydrolase"/>
</dbReference>